<name>A0A9W6ZH56_9STRA</name>
<feature type="transmembrane region" description="Helical" evidence="1">
    <location>
        <begin position="293"/>
        <end position="313"/>
    </location>
</feature>
<accession>A0A9W6ZH56</accession>
<proteinExistence type="predicted"/>
<evidence type="ECO:0000313" key="3">
    <source>
        <dbReference type="Proteomes" id="UP001165082"/>
    </source>
</evidence>
<keyword evidence="1" id="KW-0812">Transmembrane</keyword>
<sequence length="422" mass="47007">MCRKKKGQGNSRLMKALCKQGLALSFITLDHGTTKTVFMDIEVTITSEDGWEKEIRTNYMISNGRQPCLMIKTSKEKVASKREARIAFVVSTKASACASSCLLALDSLPQGHALPLPHIESAAGDTCIDSTTMRLECLAVLNKSPDAIANILFGRLLHVIPPPEDGTSEDVGAEIELFLPSYILLFKSKLLKTPSVETHPPSHFARFDVETYVREKLEVAAPSLGDGVGHKRQAMKAVEDSMANQLVQLAVVPRNSIVGVYIILSMLALVLLRMTSAGFIVAHFSLGYFLESVPWQIPLAIDVATAGIWLWYLPDCVDRSSTRRFVHCKDDASREEFKHAITLYLTNLLHRAIGKDTVLSTSIETLQDTVMETVHVWWSRLALEDFKTALRTRRIDQGVLLRILDTFDGGETDEWEFDEVEE</sequence>
<dbReference type="Proteomes" id="UP001165082">
    <property type="component" value="Unassembled WGS sequence"/>
</dbReference>
<keyword evidence="3" id="KW-1185">Reference proteome</keyword>
<protein>
    <submittedName>
        <fullName evidence="2">Uncharacterized protein</fullName>
    </submittedName>
</protein>
<evidence type="ECO:0000313" key="2">
    <source>
        <dbReference type="EMBL" id="GMH52046.1"/>
    </source>
</evidence>
<comment type="caution">
    <text evidence="2">The sequence shown here is derived from an EMBL/GenBank/DDBJ whole genome shotgun (WGS) entry which is preliminary data.</text>
</comment>
<keyword evidence="1" id="KW-1133">Transmembrane helix</keyword>
<feature type="non-terminal residue" evidence="2">
    <location>
        <position position="1"/>
    </location>
</feature>
<reference evidence="2" key="1">
    <citation type="submission" date="2022-07" db="EMBL/GenBank/DDBJ databases">
        <title>Genome analysis of Parmales, a sister group of diatoms, reveals the evolutionary specialization of diatoms from phago-mixotrophs to photoautotrophs.</title>
        <authorList>
            <person name="Ban H."/>
            <person name="Sato S."/>
            <person name="Yoshikawa S."/>
            <person name="Kazumasa Y."/>
            <person name="Nakamura Y."/>
            <person name="Ichinomiya M."/>
            <person name="Saitoh K."/>
            <person name="Sato N."/>
            <person name="Blanc-Mathieu R."/>
            <person name="Endo H."/>
            <person name="Kuwata A."/>
            <person name="Ogata H."/>
        </authorList>
    </citation>
    <scope>NUCLEOTIDE SEQUENCE</scope>
</reference>
<dbReference type="EMBL" id="BRXZ01000724">
    <property type="protein sequence ID" value="GMH52046.1"/>
    <property type="molecule type" value="Genomic_DNA"/>
</dbReference>
<dbReference type="OrthoDB" id="10641490at2759"/>
<keyword evidence="1" id="KW-0472">Membrane</keyword>
<dbReference type="AlphaFoldDB" id="A0A9W6ZH56"/>
<evidence type="ECO:0000256" key="1">
    <source>
        <dbReference type="SAM" id="Phobius"/>
    </source>
</evidence>
<feature type="transmembrane region" description="Helical" evidence="1">
    <location>
        <begin position="258"/>
        <end position="281"/>
    </location>
</feature>
<gene>
    <name evidence="2" type="ORF">TrRE_jg11070</name>
</gene>
<organism evidence="2 3">
    <name type="scientific">Triparma retinervis</name>
    <dbReference type="NCBI Taxonomy" id="2557542"/>
    <lineage>
        <taxon>Eukaryota</taxon>
        <taxon>Sar</taxon>
        <taxon>Stramenopiles</taxon>
        <taxon>Ochrophyta</taxon>
        <taxon>Bolidophyceae</taxon>
        <taxon>Parmales</taxon>
        <taxon>Triparmaceae</taxon>
        <taxon>Triparma</taxon>
    </lineage>
</organism>